<evidence type="ECO:0000256" key="1">
    <source>
        <dbReference type="ARBA" id="ARBA00004651"/>
    </source>
</evidence>
<sequence length="572" mass="61954">MAATSSSSSSSASAADRDVESQKGQKSHKHSHWSILIDQAGVDDAVLHHKYAGQGTDEAPYLVEFLPTDPRNPMTFPHFFKWTITIISAISTLAVSFTSSAYSGSILSIKEEFQVSNIVVILGVSMFVVGFAIGPLFWAPFSELYGRQKLFFLTYMALTVFNAAGAGAPNMAALIVLRFMAGAWGSSPLTNSGGIIADLFTAKERGIATSIFAMAPFLGPALGPIAGGFLAEAAGWRWVEGLTAIFTGVLWIIQSLVAPETYTPVLLRRRAEELSKRTGKVYRSKVDAAMPRKTLSGQIKTNLSRPWVLLFKEPIVFLTSIYMAIVYGTLYLCFAAFPIVFQSPYPEGWGWKPGVGGLSFVGIAVGMVASTAGTILDNARYGRIAAKHGGMAPPEARLPPALVGGVMLPVGLFWFAWTNGTNVHWVVPIIGSSVFASGLVLVFLSLMNYLIDSYVIYAASVLAASSVLRSLFGAVFPLFTSHMYEDLGVHWASSIPAFLALACMPFPFLFYKYGEKIRLKCKYSAEASRILQQMMAKQQDAQENEGASGVEAVEKKENTRGDTKTTLTPDRK</sequence>
<feature type="compositionally biased region" description="Basic and acidic residues" evidence="8">
    <location>
        <begin position="552"/>
        <end position="572"/>
    </location>
</feature>
<dbReference type="Pfam" id="PF07690">
    <property type="entry name" value="MFS_1"/>
    <property type="match status" value="1"/>
</dbReference>
<dbReference type="InterPro" id="IPR020846">
    <property type="entry name" value="MFS_dom"/>
</dbReference>
<dbReference type="OrthoDB" id="446368at2759"/>
<feature type="transmembrane region" description="Helical" evidence="9">
    <location>
        <begin position="243"/>
        <end position="267"/>
    </location>
</feature>
<evidence type="ECO:0000256" key="7">
    <source>
        <dbReference type="ARBA" id="ARBA00038459"/>
    </source>
</evidence>
<dbReference type="RefSeq" id="XP_018146902.1">
    <property type="nucleotide sequence ID" value="XM_018282431.1"/>
</dbReference>
<feature type="transmembrane region" description="Helical" evidence="9">
    <location>
        <begin position="79"/>
        <end position="103"/>
    </location>
</feature>
<feature type="transmembrane region" description="Helical" evidence="9">
    <location>
        <begin position="211"/>
        <end position="231"/>
    </location>
</feature>
<dbReference type="Gene3D" id="1.20.1250.20">
    <property type="entry name" value="MFS general substrate transporter like domains"/>
    <property type="match status" value="1"/>
</dbReference>
<feature type="region of interest" description="Disordered" evidence="8">
    <location>
        <begin position="538"/>
        <end position="572"/>
    </location>
</feature>
<comment type="similarity">
    <text evidence="7">Belongs to the major facilitator superfamily. DHA1 family. Polyamines/proton antiporter (TC 2.A.1.2.16) subfamily.</text>
</comment>
<feature type="transmembrane region" description="Helical" evidence="9">
    <location>
        <begin position="491"/>
        <end position="511"/>
    </location>
</feature>
<comment type="subcellular location">
    <subcellularLocation>
        <location evidence="1">Cell membrane</location>
        <topology evidence="1">Multi-pass membrane protein</topology>
    </subcellularLocation>
</comment>
<organism evidence="11 12">
    <name type="scientific">Pochonia chlamydosporia 170</name>
    <dbReference type="NCBI Taxonomy" id="1380566"/>
    <lineage>
        <taxon>Eukaryota</taxon>
        <taxon>Fungi</taxon>
        <taxon>Dikarya</taxon>
        <taxon>Ascomycota</taxon>
        <taxon>Pezizomycotina</taxon>
        <taxon>Sordariomycetes</taxon>
        <taxon>Hypocreomycetidae</taxon>
        <taxon>Hypocreales</taxon>
        <taxon>Clavicipitaceae</taxon>
        <taxon>Pochonia</taxon>
    </lineage>
</organism>
<evidence type="ECO:0000256" key="2">
    <source>
        <dbReference type="ARBA" id="ARBA00022448"/>
    </source>
</evidence>
<name>A0A179FXH0_METCM</name>
<evidence type="ECO:0000313" key="11">
    <source>
        <dbReference type="EMBL" id="OAQ70365.1"/>
    </source>
</evidence>
<keyword evidence="5 9" id="KW-1133">Transmembrane helix</keyword>
<evidence type="ECO:0000256" key="8">
    <source>
        <dbReference type="SAM" id="MobiDB-lite"/>
    </source>
</evidence>
<dbReference type="PROSITE" id="PS50850">
    <property type="entry name" value="MFS"/>
    <property type="match status" value="1"/>
</dbReference>
<evidence type="ECO:0000259" key="10">
    <source>
        <dbReference type="PROSITE" id="PS50850"/>
    </source>
</evidence>
<keyword evidence="4 9" id="KW-0812">Transmembrane</keyword>
<dbReference type="GO" id="GO:0022857">
    <property type="term" value="F:transmembrane transporter activity"/>
    <property type="evidence" value="ECO:0007669"/>
    <property type="project" value="InterPro"/>
</dbReference>
<feature type="transmembrane region" description="Helical" evidence="9">
    <location>
        <begin position="398"/>
        <end position="417"/>
    </location>
</feature>
<dbReference type="GO" id="GO:0005886">
    <property type="term" value="C:plasma membrane"/>
    <property type="evidence" value="ECO:0007669"/>
    <property type="project" value="UniProtKB-SubCell"/>
</dbReference>
<keyword evidence="12" id="KW-1185">Reference proteome</keyword>
<dbReference type="KEGG" id="pchm:VFPPC_02850"/>
<reference evidence="11 12" key="1">
    <citation type="journal article" date="2016" name="PLoS Pathog.">
        <title>Biosynthesis of antibiotic leucinostatins in bio-control fungus Purpureocillium lilacinum and their inhibition on phytophthora revealed by genome mining.</title>
        <authorList>
            <person name="Wang G."/>
            <person name="Liu Z."/>
            <person name="Lin R."/>
            <person name="Li E."/>
            <person name="Mao Z."/>
            <person name="Ling J."/>
            <person name="Yang Y."/>
            <person name="Yin W.B."/>
            <person name="Xie B."/>
        </authorList>
    </citation>
    <scope>NUCLEOTIDE SEQUENCE [LARGE SCALE GENOMIC DNA]</scope>
    <source>
        <strain evidence="11">170</strain>
    </source>
</reference>
<feature type="transmembrane region" description="Helical" evidence="9">
    <location>
        <begin position="115"/>
        <end position="138"/>
    </location>
</feature>
<dbReference type="InterPro" id="IPR011701">
    <property type="entry name" value="MFS"/>
</dbReference>
<keyword evidence="6 9" id="KW-0472">Membrane</keyword>
<feature type="transmembrane region" description="Helical" evidence="9">
    <location>
        <begin position="423"/>
        <end position="447"/>
    </location>
</feature>
<feature type="transmembrane region" description="Helical" evidence="9">
    <location>
        <begin position="454"/>
        <end position="479"/>
    </location>
</feature>
<dbReference type="EMBL" id="LSBJ02000002">
    <property type="protein sequence ID" value="OAQ70365.1"/>
    <property type="molecule type" value="Genomic_DNA"/>
</dbReference>
<protein>
    <submittedName>
        <fullName evidence="11">Multidrug resistance protein</fullName>
    </submittedName>
</protein>
<evidence type="ECO:0000313" key="12">
    <source>
        <dbReference type="Proteomes" id="UP000078397"/>
    </source>
</evidence>
<evidence type="ECO:0000256" key="6">
    <source>
        <dbReference type="ARBA" id="ARBA00023136"/>
    </source>
</evidence>
<feature type="compositionally biased region" description="Low complexity" evidence="8">
    <location>
        <begin position="1"/>
        <end position="14"/>
    </location>
</feature>
<dbReference type="AlphaFoldDB" id="A0A179FXH0"/>
<feature type="region of interest" description="Disordered" evidence="8">
    <location>
        <begin position="1"/>
        <end position="32"/>
    </location>
</feature>
<dbReference type="Proteomes" id="UP000078397">
    <property type="component" value="Unassembled WGS sequence"/>
</dbReference>
<proteinExistence type="inferred from homology"/>
<feature type="domain" description="Major facilitator superfamily (MFS) profile" evidence="10">
    <location>
        <begin position="84"/>
        <end position="515"/>
    </location>
</feature>
<dbReference type="PANTHER" id="PTHR23502:SF186">
    <property type="entry name" value="MAJOR FACILITATOR SUPERFAMILY (MFS) PROFILE DOMAIN-CONTAINING PROTEIN"/>
    <property type="match status" value="1"/>
</dbReference>
<comment type="caution">
    <text evidence="11">The sequence shown here is derived from an EMBL/GenBank/DDBJ whole genome shotgun (WGS) entry which is preliminary data.</text>
</comment>
<dbReference type="InterPro" id="IPR036259">
    <property type="entry name" value="MFS_trans_sf"/>
</dbReference>
<feature type="transmembrane region" description="Helical" evidence="9">
    <location>
        <begin position="150"/>
        <end position="177"/>
    </location>
</feature>
<dbReference type="STRING" id="1380566.A0A179FXH0"/>
<evidence type="ECO:0000256" key="5">
    <source>
        <dbReference type="ARBA" id="ARBA00022989"/>
    </source>
</evidence>
<dbReference type="FunFam" id="1.20.1250.20:FF:000266">
    <property type="entry name" value="MFS multidrug transporter, putative"/>
    <property type="match status" value="1"/>
</dbReference>
<dbReference type="CDD" id="cd17323">
    <property type="entry name" value="MFS_Tpo1_MDR_like"/>
    <property type="match status" value="1"/>
</dbReference>
<accession>A0A179FXH0</accession>
<feature type="transmembrane region" description="Helical" evidence="9">
    <location>
        <begin position="357"/>
        <end position="377"/>
    </location>
</feature>
<dbReference type="GeneID" id="28846425"/>
<keyword evidence="3" id="KW-1003">Cell membrane</keyword>
<dbReference type="SUPFAM" id="SSF103473">
    <property type="entry name" value="MFS general substrate transporter"/>
    <property type="match status" value="1"/>
</dbReference>
<dbReference type="PANTHER" id="PTHR23502">
    <property type="entry name" value="MAJOR FACILITATOR SUPERFAMILY"/>
    <property type="match status" value="1"/>
</dbReference>
<keyword evidence="2" id="KW-0813">Transport</keyword>
<evidence type="ECO:0000256" key="3">
    <source>
        <dbReference type="ARBA" id="ARBA00022475"/>
    </source>
</evidence>
<gene>
    <name evidence="11" type="ORF">VFPPC_02850</name>
</gene>
<evidence type="ECO:0000256" key="4">
    <source>
        <dbReference type="ARBA" id="ARBA00022692"/>
    </source>
</evidence>
<feature type="transmembrane region" description="Helical" evidence="9">
    <location>
        <begin position="315"/>
        <end position="337"/>
    </location>
</feature>
<evidence type="ECO:0000256" key="9">
    <source>
        <dbReference type="SAM" id="Phobius"/>
    </source>
</evidence>